<dbReference type="GO" id="GO:0006425">
    <property type="term" value="P:glutaminyl-tRNA aminoacylation"/>
    <property type="evidence" value="ECO:0007669"/>
    <property type="project" value="InterPro"/>
</dbReference>
<dbReference type="InterPro" id="IPR020056">
    <property type="entry name" value="Rbsml_bL25/Gln-tRNA_synth_N"/>
</dbReference>
<evidence type="ECO:0000259" key="11">
    <source>
        <dbReference type="Pfam" id="PF03950"/>
    </source>
</evidence>
<dbReference type="PROSITE" id="PS00178">
    <property type="entry name" value="AA_TRNA_LIGASE_I"/>
    <property type="match status" value="1"/>
</dbReference>
<dbReference type="InterPro" id="IPR020061">
    <property type="entry name" value="Glu_tRNA_lig_a-bdl"/>
</dbReference>
<dbReference type="Proteomes" id="UP001178507">
    <property type="component" value="Unassembled WGS sequence"/>
</dbReference>
<comment type="similarity">
    <text evidence="9">Belongs to the class-I aminoacyl-tRNA synthetase family.</text>
</comment>
<dbReference type="GO" id="GO:0005524">
    <property type="term" value="F:ATP binding"/>
    <property type="evidence" value="ECO:0007669"/>
    <property type="project" value="UniProtKB-KW"/>
</dbReference>
<comment type="caution">
    <text evidence="13">The sequence shown here is derived from an EMBL/GenBank/DDBJ whole genome shotgun (WGS) entry which is preliminary data.</text>
</comment>
<evidence type="ECO:0000256" key="2">
    <source>
        <dbReference type="ARBA" id="ARBA00022490"/>
    </source>
</evidence>
<dbReference type="InterPro" id="IPR020058">
    <property type="entry name" value="Glu/Gln-tRNA-synth_Ib_cat-dom"/>
</dbReference>
<dbReference type="GO" id="GO:0004819">
    <property type="term" value="F:glutamine-tRNA ligase activity"/>
    <property type="evidence" value="ECO:0007669"/>
    <property type="project" value="UniProtKB-EC"/>
</dbReference>
<keyword evidence="4 9" id="KW-0547">Nucleotide-binding</keyword>
<comment type="catalytic activity">
    <reaction evidence="8">
        <text>tRNA(Gln) + L-glutamine + ATP = L-glutaminyl-tRNA(Gln) + AMP + diphosphate</text>
        <dbReference type="Rhea" id="RHEA:20121"/>
        <dbReference type="Rhea" id="RHEA-COMP:9662"/>
        <dbReference type="Rhea" id="RHEA-COMP:9681"/>
        <dbReference type="ChEBI" id="CHEBI:30616"/>
        <dbReference type="ChEBI" id="CHEBI:33019"/>
        <dbReference type="ChEBI" id="CHEBI:58359"/>
        <dbReference type="ChEBI" id="CHEBI:78442"/>
        <dbReference type="ChEBI" id="CHEBI:78521"/>
        <dbReference type="ChEBI" id="CHEBI:456215"/>
        <dbReference type="EC" id="6.1.1.18"/>
    </reaction>
</comment>
<reference evidence="13" key="1">
    <citation type="submission" date="2023-08" db="EMBL/GenBank/DDBJ databases">
        <authorList>
            <person name="Chen Y."/>
            <person name="Shah S."/>
            <person name="Dougan E. K."/>
            <person name="Thang M."/>
            <person name="Chan C."/>
        </authorList>
    </citation>
    <scope>NUCLEOTIDE SEQUENCE</scope>
</reference>
<keyword evidence="14" id="KW-1185">Reference proteome</keyword>
<dbReference type="NCBIfam" id="TIGR00440">
    <property type="entry name" value="glnS"/>
    <property type="match status" value="1"/>
</dbReference>
<evidence type="ECO:0000256" key="6">
    <source>
        <dbReference type="ARBA" id="ARBA00022917"/>
    </source>
</evidence>
<sequence>MLARPPAAGQWRNCLPVGTRSIERQTSRKWRCITNYSSQAACAALLLSANRGIRRWRRGAGFGGGFIRPVTLKASSETAEAGNFVEDIVVRDIESGTYAGRVRTRFPPEPNGFLHIGHVKSICLNFGIAQKFGGRCNLRFDDTNPESEKQVFIDSIQEDVRWLGFQWDGPEHYASDYFAQLYEWAEAFIEQGWAYVDELSAEEISEFRGSLTRPGKDSPFRDRPKEESLEIFRRMRAGDMAQGSAVLRAKIDMGHPNVIMRDPIMYRILPNTPHPRTGKEWPIYPSYDWAHGLSDAIEGVTHSVCTLEFNMHNELYDWFNEQVLRLPGSLPLCQSPDSALPRQHEFARLEMTNIVVSKRKLKRLVEGGLVDGWDDPRMPTICGMRRRGYPPAALRKLCALIGVTKVPTSVIEFSLLENVVRDVLQEQVAAKALCVLHPLRVTITNWDGEDQLLEVPGDELRKMHFGREILLDAEDFQQEPEPGFKRLAPGRQVKLRYGYVIKCDEVVRGEDGEITELLCSYDPESLGKRPPKKVAVVHWAHAELSTPVTVRMYDKLFAEPRPEEAGDFLEALNPDSCEVLSARCEPSITSMWQKYQEESDDPIFRVQFERCGFFALDKVTEENSELVFNCTVAQRSDFGKAKQPRGQVRQKQKQAS</sequence>
<dbReference type="SUPFAM" id="SSF50715">
    <property type="entry name" value="Ribosomal protein L25-like"/>
    <property type="match status" value="1"/>
</dbReference>
<keyword evidence="7 9" id="KW-0030">Aminoacyl-tRNA synthetase</keyword>
<dbReference type="GO" id="GO:0005829">
    <property type="term" value="C:cytosol"/>
    <property type="evidence" value="ECO:0007669"/>
    <property type="project" value="TreeGrafter"/>
</dbReference>
<dbReference type="InterPro" id="IPR014729">
    <property type="entry name" value="Rossmann-like_a/b/a_fold"/>
</dbReference>
<keyword evidence="3 9" id="KW-0436">Ligase</keyword>
<dbReference type="InterPro" id="IPR001412">
    <property type="entry name" value="aa-tRNA-synth_I_CS"/>
</dbReference>
<dbReference type="SUPFAM" id="SSF52374">
    <property type="entry name" value="Nucleotidylyl transferase"/>
    <property type="match status" value="1"/>
</dbReference>
<dbReference type="InterPro" id="IPR049437">
    <property type="entry name" value="tRNA-synt_1c_C2"/>
</dbReference>
<dbReference type="Gene3D" id="1.10.1160.10">
    <property type="entry name" value="Glutamyl-trna Synthetase, Domain 2"/>
    <property type="match status" value="1"/>
</dbReference>
<dbReference type="PRINTS" id="PR00987">
    <property type="entry name" value="TRNASYNTHGLU"/>
</dbReference>
<dbReference type="Pfam" id="PF00749">
    <property type="entry name" value="tRNA-synt_1c"/>
    <property type="match status" value="1"/>
</dbReference>
<dbReference type="InterPro" id="IPR050132">
    <property type="entry name" value="Gln/Glu-tRNA_Ligase"/>
</dbReference>
<feature type="domain" description="Glutamyl/glutaminyl-tRNA synthetase class Ib catalytic" evidence="10">
    <location>
        <begin position="102"/>
        <end position="425"/>
    </location>
</feature>
<dbReference type="InterPro" id="IPR011035">
    <property type="entry name" value="Ribosomal_bL25/Gln-tRNA_synth"/>
</dbReference>
<evidence type="ECO:0000313" key="14">
    <source>
        <dbReference type="Proteomes" id="UP001178507"/>
    </source>
</evidence>
<organism evidence="13 14">
    <name type="scientific">Effrenium voratum</name>
    <dbReference type="NCBI Taxonomy" id="2562239"/>
    <lineage>
        <taxon>Eukaryota</taxon>
        <taxon>Sar</taxon>
        <taxon>Alveolata</taxon>
        <taxon>Dinophyceae</taxon>
        <taxon>Suessiales</taxon>
        <taxon>Symbiodiniaceae</taxon>
        <taxon>Effrenium</taxon>
    </lineage>
</organism>
<dbReference type="FunFam" id="1.10.1160.10:FF:000001">
    <property type="entry name" value="Glutamine--tRNA ligase"/>
    <property type="match status" value="1"/>
</dbReference>
<evidence type="ECO:0000256" key="9">
    <source>
        <dbReference type="RuleBase" id="RU363037"/>
    </source>
</evidence>
<evidence type="ECO:0000256" key="5">
    <source>
        <dbReference type="ARBA" id="ARBA00022840"/>
    </source>
</evidence>
<evidence type="ECO:0000256" key="4">
    <source>
        <dbReference type="ARBA" id="ARBA00022741"/>
    </source>
</evidence>
<evidence type="ECO:0000259" key="10">
    <source>
        <dbReference type="Pfam" id="PF00749"/>
    </source>
</evidence>
<dbReference type="EC" id="6.1.1.18" evidence="1"/>
<dbReference type="Gene3D" id="2.40.240.10">
    <property type="entry name" value="Ribosomal Protein L25, Chain P"/>
    <property type="match status" value="2"/>
</dbReference>
<dbReference type="FunFam" id="3.90.800.10:FF:000001">
    <property type="entry name" value="Glutamine--tRNA ligase"/>
    <property type="match status" value="1"/>
</dbReference>
<dbReference type="Pfam" id="PF20974">
    <property type="entry name" value="tRNA-synt_1c_C2"/>
    <property type="match status" value="1"/>
</dbReference>
<dbReference type="EMBL" id="CAUJNA010003421">
    <property type="protein sequence ID" value="CAJ1401574.1"/>
    <property type="molecule type" value="Genomic_DNA"/>
</dbReference>
<feature type="domain" description="tRNA synthetases class I (E and Q) anti-codon binding" evidence="12">
    <location>
        <begin position="536"/>
        <end position="617"/>
    </location>
</feature>
<evidence type="ECO:0000313" key="13">
    <source>
        <dbReference type="EMBL" id="CAJ1401574.1"/>
    </source>
</evidence>
<keyword evidence="6 9" id="KW-0648">Protein biosynthesis</keyword>
<evidence type="ECO:0000259" key="12">
    <source>
        <dbReference type="Pfam" id="PF20974"/>
    </source>
</evidence>
<evidence type="ECO:0000256" key="1">
    <source>
        <dbReference type="ARBA" id="ARBA00012836"/>
    </source>
</evidence>
<name>A0AA36JAL8_9DINO</name>
<evidence type="ECO:0000256" key="8">
    <source>
        <dbReference type="ARBA" id="ARBA00048270"/>
    </source>
</evidence>
<dbReference type="PANTHER" id="PTHR43097:SF5">
    <property type="entry name" value="GLUTAMATE--TRNA LIGASE"/>
    <property type="match status" value="1"/>
</dbReference>
<dbReference type="Pfam" id="PF03950">
    <property type="entry name" value="tRNA-synt_1c_C"/>
    <property type="match status" value="1"/>
</dbReference>
<feature type="domain" description="Glutamyl/glutaminyl-tRNA synthetase class Ib anti-codon binding" evidence="11">
    <location>
        <begin position="432"/>
        <end position="522"/>
    </location>
</feature>
<keyword evidence="2" id="KW-0963">Cytoplasm</keyword>
<dbReference type="FunFam" id="3.40.50.620:FF:000037">
    <property type="entry name" value="Glutamine--tRNA ligase cytoplasmic"/>
    <property type="match status" value="1"/>
</dbReference>
<gene>
    <name evidence="13" type="ORF">EVOR1521_LOCUS24694</name>
</gene>
<dbReference type="PANTHER" id="PTHR43097">
    <property type="entry name" value="GLUTAMINE-TRNA LIGASE"/>
    <property type="match status" value="1"/>
</dbReference>
<proteinExistence type="inferred from homology"/>
<dbReference type="Gene3D" id="3.40.50.620">
    <property type="entry name" value="HUPs"/>
    <property type="match status" value="1"/>
</dbReference>
<dbReference type="InterPro" id="IPR004514">
    <property type="entry name" value="Gln-tRNA-synth"/>
</dbReference>
<evidence type="ECO:0000256" key="3">
    <source>
        <dbReference type="ARBA" id="ARBA00022598"/>
    </source>
</evidence>
<dbReference type="InterPro" id="IPR000924">
    <property type="entry name" value="Glu/Gln-tRNA-synth"/>
</dbReference>
<keyword evidence="5 9" id="KW-0067">ATP-binding</keyword>
<protein>
    <recommendedName>
        <fullName evidence="1">glutamine--tRNA ligase</fullName>
        <ecNumber evidence="1">6.1.1.18</ecNumber>
    </recommendedName>
</protein>
<accession>A0AA36JAL8</accession>
<dbReference type="AlphaFoldDB" id="A0AA36JAL8"/>
<dbReference type="Gene3D" id="3.90.800.10">
    <property type="entry name" value="Glutamyl-tRNA Synthetase, Domain 3"/>
    <property type="match status" value="1"/>
</dbReference>
<dbReference type="NCBIfam" id="NF011291">
    <property type="entry name" value="PRK14703.1"/>
    <property type="match status" value="1"/>
</dbReference>
<dbReference type="InterPro" id="IPR020059">
    <property type="entry name" value="Glu/Gln-tRNA-synth_Ib_codon-bd"/>
</dbReference>
<evidence type="ECO:0000256" key="7">
    <source>
        <dbReference type="ARBA" id="ARBA00023146"/>
    </source>
</evidence>